<evidence type="ECO:0000256" key="1">
    <source>
        <dbReference type="ARBA" id="ARBA00004196"/>
    </source>
</evidence>
<dbReference type="SUPFAM" id="SSF48452">
    <property type="entry name" value="TPR-like"/>
    <property type="match status" value="1"/>
</dbReference>
<protein>
    <submittedName>
        <fullName evidence="9">Cytochrome c-type biogenesis protein CcmH</fullName>
    </submittedName>
</protein>
<comment type="subcellular location">
    <subcellularLocation>
        <location evidence="1">Cell envelope</location>
    </subcellularLocation>
</comment>
<dbReference type="Pfam" id="PF23914">
    <property type="entry name" value="TPR_CcmH_CycH"/>
    <property type="match status" value="1"/>
</dbReference>
<dbReference type="Gene3D" id="1.25.40.10">
    <property type="entry name" value="Tetratricopeptide repeat domain"/>
    <property type="match status" value="2"/>
</dbReference>
<feature type="compositionally biased region" description="Basic and acidic residues" evidence="6">
    <location>
        <begin position="121"/>
        <end position="130"/>
    </location>
</feature>
<evidence type="ECO:0000259" key="8">
    <source>
        <dbReference type="Pfam" id="PF23914"/>
    </source>
</evidence>
<dbReference type="Proteomes" id="UP000295399">
    <property type="component" value="Unassembled WGS sequence"/>
</dbReference>
<dbReference type="GO" id="GO:0017004">
    <property type="term" value="P:cytochrome complex assembly"/>
    <property type="evidence" value="ECO:0007669"/>
    <property type="project" value="UniProtKB-KW"/>
</dbReference>
<dbReference type="NCBIfam" id="TIGR03142">
    <property type="entry name" value="cytochro_ccmI"/>
    <property type="match status" value="1"/>
</dbReference>
<gene>
    <name evidence="9" type="ORF">EV659_1096</name>
</gene>
<evidence type="ECO:0000256" key="7">
    <source>
        <dbReference type="SAM" id="Phobius"/>
    </source>
</evidence>
<dbReference type="InParanoid" id="A0A4R2PDK8"/>
<dbReference type="Pfam" id="PF13432">
    <property type="entry name" value="TPR_16"/>
    <property type="match status" value="1"/>
</dbReference>
<comment type="caution">
    <text evidence="9">The sequence shown here is derived from an EMBL/GenBank/DDBJ whole genome shotgun (WGS) entry which is preliminary data.</text>
</comment>
<dbReference type="AlphaFoldDB" id="A0A4R2PDK8"/>
<keyword evidence="7" id="KW-0812">Transmembrane</keyword>
<dbReference type="InterPro" id="IPR051263">
    <property type="entry name" value="C-type_cytochrome_biogenesis"/>
</dbReference>
<keyword evidence="2" id="KW-0677">Repeat</keyword>
<name>A0A4R2PDK8_RHOSA</name>
<dbReference type="InterPro" id="IPR011990">
    <property type="entry name" value="TPR-like_helical_dom_sf"/>
</dbReference>
<keyword evidence="7" id="KW-1133">Transmembrane helix</keyword>
<organism evidence="9 10">
    <name type="scientific">Rhodothalassium salexigens DSM 2132</name>
    <dbReference type="NCBI Taxonomy" id="1188247"/>
    <lineage>
        <taxon>Bacteria</taxon>
        <taxon>Pseudomonadati</taxon>
        <taxon>Pseudomonadota</taxon>
        <taxon>Alphaproteobacteria</taxon>
        <taxon>Rhodothalassiales</taxon>
        <taxon>Rhodothalassiaceae</taxon>
        <taxon>Rhodothalassium</taxon>
    </lineage>
</organism>
<evidence type="ECO:0000256" key="2">
    <source>
        <dbReference type="ARBA" id="ARBA00022737"/>
    </source>
</evidence>
<evidence type="ECO:0000256" key="3">
    <source>
        <dbReference type="ARBA" id="ARBA00022748"/>
    </source>
</evidence>
<dbReference type="GO" id="GO:0005886">
    <property type="term" value="C:plasma membrane"/>
    <property type="evidence" value="ECO:0007669"/>
    <property type="project" value="TreeGrafter"/>
</dbReference>
<reference evidence="9 10" key="1">
    <citation type="submission" date="2019-03" db="EMBL/GenBank/DDBJ databases">
        <title>Genomic Encyclopedia of Type Strains, Phase IV (KMG-IV): sequencing the most valuable type-strain genomes for metagenomic binning, comparative biology and taxonomic classification.</title>
        <authorList>
            <person name="Goeker M."/>
        </authorList>
    </citation>
    <scope>NUCLEOTIDE SEQUENCE [LARGE SCALE GENOMIC DNA]</scope>
    <source>
        <strain evidence="9 10">DSM 2132</strain>
    </source>
</reference>
<dbReference type="RefSeq" id="WP_132709005.1">
    <property type="nucleotide sequence ID" value="NZ_JACIGF010000009.1"/>
</dbReference>
<keyword evidence="4 5" id="KW-0802">TPR repeat</keyword>
<dbReference type="PANTHER" id="PTHR47870:SF1">
    <property type="entry name" value="CYTOCHROME C-TYPE BIOGENESIS PROTEIN CCMH"/>
    <property type="match status" value="1"/>
</dbReference>
<keyword evidence="7" id="KW-0472">Membrane</keyword>
<evidence type="ECO:0000256" key="5">
    <source>
        <dbReference type="PROSITE-ProRule" id="PRU00339"/>
    </source>
</evidence>
<evidence type="ECO:0000256" key="4">
    <source>
        <dbReference type="ARBA" id="ARBA00022803"/>
    </source>
</evidence>
<evidence type="ECO:0000256" key="6">
    <source>
        <dbReference type="SAM" id="MobiDB-lite"/>
    </source>
</evidence>
<feature type="repeat" description="TPR" evidence="5">
    <location>
        <begin position="232"/>
        <end position="265"/>
    </location>
</feature>
<dbReference type="InterPro" id="IPR056413">
    <property type="entry name" value="TPR_CcmH_CycH"/>
</dbReference>
<keyword evidence="3" id="KW-0201">Cytochrome c-type biogenesis</keyword>
<feature type="repeat" description="TPR" evidence="5">
    <location>
        <begin position="161"/>
        <end position="194"/>
    </location>
</feature>
<evidence type="ECO:0000313" key="9">
    <source>
        <dbReference type="EMBL" id="TCP32514.1"/>
    </source>
</evidence>
<feature type="compositionally biased region" description="Low complexity" evidence="6">
    <location>
        <begin position="294"/>
        <end position="328"/>
    </location>
</feature>
<sequence length="434" mass="46028">MSFAIAGLVLLALLATLWWRLGRAKAETDETRRQALMVYKSQLADLDRDVAEGRLAREDADAAAVEIKRRALAADRQRDDRRAGGQVPRAAVLALALVGVAIGAVGYALVGDPNADRVARAERSAAERARAPSPDQAEAAEEMAGLVDQLERVLKDDPDRADGWAMLARYSGRMGQWSRSADAYERAARLDPDKGDYWVGYGEALVQISEGQVTPAARLAFNRAAQVDPGHPAVAYYTGVALAQRGDAEAAIEIWQDALDRLPQEAERARVPFQVAMAQARADLQMRSWRREPPASGAGAPRADAAEPGAAQAGTPSAGAAQADAAQAGGAGGQGAPAGMPQPSQEAMAAASEMTPAEREAFIASMVDRLAARLADNPDDRDGWLRLARARRVQGDSAAAAEALRRALDLTDDAAQAAQIRQQLETLETSGPTE</sequence>
<feature type="region of interest" description="Disordered" evidence="6">
    <location>
        <begin position="290"/>
        <end position="354"/>
    </location>
</feature>
<dbReference type="SMART" id="SM00028">
    <property type="entry name" value="TPR"/>
    <property type="match status" value="3"/>
</dbReference>
<dbReference type="EMBL" id="SLXO01000009">
    <property type="protein sequence ID" value="TCP32514.1"/>
    <property type="molecule type" value="Genomic_DNA"/>
</dbReference>
<keyword evidence="10" id="KW-1185">Reference proteome</keyword>
<dbReference type="PANTHER" id="PTHR47870">
    <property type="entry name" value="CYTOCHROME C-TYPE BIOGENESIS PROTEIN CCMH"/>
    <property type="match status" value="1"/>
</dbReference>
<feature type="domain" description="Cytochrome c-type biogenesis protein H TPR" evidence="8">
    <location>
        <begin position="134"/>
        <end position="268"/>
    </location>
</feature>
<proteinExistence type="predicted"/>
<evidence type="ECO:0000313" key="10">
    <source>
        <dbReference type="Proteomes" id="UP000295399"/>
    </source>
</evidence>
<dbReference type="InterPro" id="IPR019734">
    <property type="entry name" value="TPR_rpt"/>
</dbReference>
<dbReference type="OrthoDB" id="9815847at2"/>
<dbReference type="GO" id="GO:0030313">
    <property type="term" value="C:cell envelope"/>
    <property type="evidence" value="ECO:0007669"/>
    <property type="project" value="UniProtKB-SubCell"/>
</dbReference>
<feature type="region of interest" description="Disordered" evidence="6">
    <location>
        <begin position="121"/>
        <end position="142"/>
    </location>
</feature>
<dbReference type="InterPro" id="IPR017560">
    <property type="entry name" value="Cyt_c_biogenesis_CcmI"/>
</dbReference>
<dbReference type="PROSITE" id="PS50005">
    <property type="entry name" value="TPR"/>
    <property type="match status" value="2"/>
</dbReference>
<accession>A0A4R2PDK8</accession>
<feature type="transmembrane region" description="Helical" evidence="7">
    <location>
        <begin position="90"/>
        <end position="110"/>
    </location>
</feature>